<evidence type="ECO:0000313" key="2">
    <source>
        <dbReference type="Proteomes" id="UP001341840"/>
    </source>
</evidence>
<dbReference type="PANTHER" id="PTHR43550">
    <property type="entry name" value="3-KETODIHYDROSPHINGOSINE REDUCTASE"/>
    <property type="match status" value="1"/>
</dbReference>
<organism evidence="1 2">
    <name type="scientific">Stylosanthes scabra</name>
    <dbReference type="NCBI Taxonomy" id="79078"/>
    <lineage>
        <taxon>Eukaryota</taxon>
        <taxon>Viridiplantae</taxon>
        <taxon>Streptophyta</taxon>
        <taxon>Embryophyta</taxon>
        <taxon>Tracheophyta</taxon>
        <taxon>Spermatophyta</taxon>
        <taxon>Magnoliopsida</taxon>
        <taxon>eudicotyledons</taxon>
        <taxon>Gunneridae</taxon>
        <taxon>Pentapetalae</taxon>
        <taxon>rosids</taxon>
        <taxon>fabids</taxon>
        <taxon>Fabales</taxon>
        <taxon>Fabaceae</taxon>
        <taxon>Papilionoideae</taxon>
        <taxon>50 kb inversion clade</taxon>
        <taxon>dalbergioids sensu lato</taxon>
        <taxon>Dalbergieae</taxon>
        <taxon>Pterocarpus clade</taxon>
        <taxon>Stylosanthes</taxon>
    </lineage>
</organism>
<keyword evidence="2" id="KW-1185">Reference proteome</keyword>
<gene>
    <name evidence="1" type="ORF">PIB30_000090</name>
</gene>
<evidence type="ECO:0000313" key="1">
    <source>
        <dbReference type="EMBL" id="MED6118107.1"/>
    </source>
</evidence>
<dbReference type="InterPro" id="IPR036291">
    <property type="entry name" value="NAD(P)-bd_dom_sf"/>
</dbReference>
<name>A0ABU6R3E0_9FABA</name>
<proteinExistence type="predicted"/>
<dbReference type="SUPFAM" id="SSF51735">
    <property type="entry name" value="NAD(P)-binding Rossmann-fold domains"/>
    <property type="match status" value="1"/>
</dbReference>
<sequence>MCPCLVKISIKNCHLFITDGSSDIGLVLAHQAPAEGARVFIIARSRNKLEYASNVVRLASPDYNAVKRAVNEAGSIDVLLLNHGVLMAVVLVVTVPCHGSRAQTVGAASVSCVPACLAGAPDRILLYPVMAAEPRLLELQEYHVSQHVWRGAPDRILSVWRGGLDKHHDPPAAILTHLKRAGFLGVAHMGYCSIDHHLISALVERWRPETHTCAATLEAPSPSMPATLEAPPLLSPPHWKRLPYPRLLVSSWKKKRS</sequence>
<dbReference type="EMBL" id="JASCZI010030209">
    <property type="protein sequence ID" value="MED6118107.1"/>
    <property type="molecule type" value="Genomic_DNA"/>
</dbReference>
<dbReference type="Proteomes" id="UP001341840">
    <property type="component" value="Unassembled WGS sequence"/>
</dbReference>
<dbReference type="Gene3D" id="3.40.50.720">
    <property type="entry name" value="NAD(P)-binding Rossmann-like Domain"/>
    <property type="match status" value="1"/>
</dbReference>
<reference evidence="1 2" key="1">
    <citation type="journal article" date="2023" name="Plants (Basel)">
        <title>Bridging the Gap: Combining Genomics and Transcriptomics Approaches to Understand Stylosanthes scabra, an Orphan Legume from the Brazilian Caatinga.</title>
        <authorList>
            <person name="Ferreira-Neto J.R.C."/>
            <person name="da Silva M.D."/>
            <person name="Binneck E."/>
            <person name="de Melo N.F."/>
            <person name="da Silva R.H."/>
            <person name="de Melo A.L.T.M."/>
            <person name="Pandolfi V."/>
            <person name="Bustamante F.O."/>
            <person name="Brasileiro-Vidal A.C."/>
            <person name="Benko-Iseppon A.M."/>
        </authorList>
    </citation>
    <scope>NUCLEOTIDE SEQUENCE [LARGE SCALE GENOMIC DNA]</scope>
    <source>
        <tissue evidence="1">Leaves</tissue>
    </source>
</reference>
<dbReference type="PANTHER" id="PTHR43550:SF3">
    <property type="entry name" value="3-KETODIHYDROSPHINGOSINE REDUCTASE"/>
    <property type="match status" value="1"/>
</dbReference>
<protein>
    <submittedName>
        <fullName evidence="1">Uncharacterized protein</fullName>
    </submittedName>
</protein>
<comment type="caution">
    <text evidence="1">The sequence shown here is derived from an EMBL/GenBank/DDBJ whole genome shotgun (WGS) entry which is preliminary data.</text>
</comment>
<accession>A0ABU6R3E0</accession>